<reference evidence="7 8" key="1">
    <citation type="submission" date="2018-05" db="EMBL/GenBank/DDBJ databases">
        <title>Spiribacter halobius sp. nov., a moderately halophilic bacterium isolated from marine solar saltern.</title>
        <authorList>
            <person name="Zheng W.-S."/>
            <person name="Lu D.-C."/>
            <person name="Du Z.-J."/>
        </authorList>
    </citation>
    <scope>NUCLEOTIDE SEQUENCE [LARGE SCALE GENOMIC DNA]</scope>
    <source>
        <strain evidence="7 8">E85</strain>
    </source>
</reference>
<dbReference type="EC" id="2.1.1.222" evidence="5"/>
<dbReference type="PANTHER" id="PTHR43464:SF19">
    <property type="entry name" value="UBIQUINONE BIOSYNTHESIS O-METHYLTRANSFERASE, MITOCHONDRIAL"/>
    <property type="match status" value="1"/>
</dbReference>
<comment type="catalytic activity">
    <reaction evidence="5">
        <text>a 3-(all-trans-polyprenyl)benzene-1,2-diol + S-adenosyl-L-methionine = a 2-methoxy-6-(all-trans-polyprenyl)phenol + S-adenosyl-L-homocysteine + H(+)</text>
        <dbReference type="Rhea" id="RHEA:31411"/>
        <dbReference type="Rhea" id="RHEA-COMP:9550"/>
        <dbReference type="Rhea" id="RHEA-COMP:9551"/>
        <dbReference type="ChEBI" id="CHEBI:15378"/>
        <dbReference type="ChEBI" id="CHEBI:57856"/>
        <dbReference type="ChEBI" id="CHEBI:59789"/>
        <dbReference type="ChEBI" id="CHEBI:62729"/>
        <dbReference type="ChEBI" id="CHEBI:62731"/>
        <dbReference type="EC" id="2.1.1.222"/>
    </reaction>
</comment>
<dbReference type="SUPFAM" id="SSF53335">
    <property type="entry name" value="S-adenosyl-L-methionine-dependent methyltransferases"/>
    <property type="match status" value="1"/>
</dbReference>
<comment type="caution">
    <text evidence="7">The sequence shown here is derived from an EMBL/GenBank/DDBJ whole genome shotgun (WGS) entry which is preliminary data.</text>
</comment>
<dbReference type="InterPro" id="IPR010233">
    <property type="entry name" value="UbiG_MeTrfase"/>
</dbReference>
<dbReference type="GO" id="GO:0032259">
    <property type="term" value="P:methylation"/>
    <property type="evidence" value="ECO:0007669"/>
    <property type="project" value="UniProtKB-KW"/>
</dbReference>
<dbReference type="CDD" id="cd02440">
    <property type="entry name" value="AdoMet_MTases"/>
    <property type="match status" value="1"/>
</dbReference>
<dbReference type="Gene3D" id="3.40.50.150">
    <property type="entry name" value="Vaccinia Virus protein VP39"/>
    <property type="match status" value="1"/>
</dbReference>
<comment type="pathway">
    <text evidence="5">Cofactor biosynthesis; ubiquinone biosynthesis.</text>
</comment>
<comment type="catalytic activity">
    <reaction evidence="5">
        <text>a 3-demethylubiquinol + S-adenosyl-L-methionine = a ubiquinol + S-adenosyl-L-homocysteine + H(+)</text>
        <dbReference type="Rhea" id="RHEA:44380"/>
        <dbReference type="Rhea" id="RHEA-COMP:9566"/>
        <dbReference type="Rhea" id="RHEA-COMP:10914"/>
        <dbReference type="ChEBI" id="CHEBI:15378"/>
        <dbReference type="ChEBI" id="CHEBI:17976"/>
        <dbReference type="ChEBI" id="CHEBI:57856"/>
        <dbReference type="ChEBI" id="CHEBI:59789"/>
        <dbReference type="ChEBI" id="CHEBI:84422"/>
        <dbReference type="EC" id="2.1.1.64"/>
    </reaction>
</comment>
<dbReference type="NCBIfam" id="TIGR01983">
    <property type="entry name" value="UbiG"/>
    <property type="match status" value="1"/>
</dbReference>
<keyword evidence="3 5" id="KW-0831">Ubiquinone biosynthesis</keyword>
<evidence type="ECO:0000256" key="4">
    <source>
        <dbReference type="ARBA" id="ARBA00022691"/>
    </source>
</evidence>
<dbReference type="Pfam" id="PF08241">
    <property type="entry name" value="Methyltransf_11"/>
    <property type="match status" value="1"/>
</dbReference>
<dbReference type="InterPro" id="IPR013216">
    <property type="entry name" value="Methyltransf_11"/>
</dbReference>
<evidence type="ECO:0000313" key="8">
    <source>
        <dbReference type="Proteomes" id="UP000245474"/>
    </source>
</evidence>
<gene>
    <name evidence="5" type="primary">ubiG</name>
    <name evidence="7" type="ORF">DEM34_05455</name>
</gene>
<keyword evidence="4 5" id="KW-0949">S-adenosyl-L-methionine</keyword>
<dbReference type="EMBL" id="QFFI01000006">
    <property type="protein sequence ID" value="PWG64329.1"/>
    <property type="molecule type" value="Genomic_DNA"/>
</dbReference>
<evidence type="ECO:0000259" key="6">
    <source>
        <dbReference type="Pfam" id="PF08241"/>
    </source>
</evidence>
<dbReference type="UniPathway" id="UPA00232"/>
<dbReference type="GO" id="GO:0102208">
    <property type="term" value="F:2-polyprenyl-6-hydroxyphenol methylase activity"/>
    <property type="evidence" value="ECO:0007669"/>
    <property type="project" value="UniProtKB-EC"/>
</dbReference>
<evidence type="ECO:0000256" key="5">
    <source>
        <dbReference type="HAMAP-Rule" id="MF_00472"/>
    </source>
</evidence>
<name>A0A2U2N5S7_9GAMM</name>
<dbReference type="RefSeq" id="WP_109677056.1">
    <property type="nucleotide sequence ID" value="NZ_CP086615.1"/>
</dbReference>
<keyword evidence="2 5" id="KW-0808">Transferase</keyword>
<dbReference type="Proteomes" id="UP000245474">
    <property type="component" value="Unassembled WGS sequence"/>
</dbReference>
<dbReference type="InterPro" id="IPR029063">
    <property type="entry name" value="SAM-dependent_MTases_sf"/>
</dbReference>
<feature type="binding site" evidence="5">
    <location>
        <position position="67"/>
    </location>
    <ligand>
        <name>S-adenosyl-L-methionine</name>
        <dbReference type="ChEBI" id="CHEBI:59789"/>
    </ligand>
</feature>
<evidence type="ECO:0000256" key="2">
    <source>
        <dbReference type="ARBA" id="ARBA00022679"/>
    </source>
</evidence>
<proteinExistence type="inferred from homology"/>
<feature type="domain" description="Methyltransferase type 11" evidence="6">
    <location>
        <begin position="64"/>
        <end position="158"/>
    </location>
</feature>
<organism evidence="7 8">
    <name type="scientific">Sediminicurvatus halobius</name>
    <dbReference type="NCBI Taxonomy" id="2182432"/>
    <lineage>
        <taxon>Bacteria</taxon>
        <taxon>Pseudomonadati</taxon>
        <taxon>Pseudomonadota</taxon>
        <taxon>Gammaproteobacteria</taxon>
        <taxon>Chromatiales</taxon>
        <taxon>Ectothiorhodospiraceae</taxon>
        <taxon>Sediminicurvatus</taxon>
    </lineage>
</organism>
<keyword evidence="1 5" id="KW-0489">Methyltransferase</keyword>
<dbReference type="HAMAP" id="MF_00472">
    <property type="entry name" value="UbiG"/>
    <property type="match status" value="1"/>
</dbReference>
<dbReference type="GO" id="GO:0010420">
    <property type="term" value="F:polyprenyldihydroxybenzoate methyltransferase activity"/>
    <property type="evidence" value="ECO:0007669"/>
    <property type="project" value="InterPro"/>
</dbReference>
<dbReference type="AlphaFoldDB" id="A0A2U2N5S7"/>
<dbReference type="EC" id="2.1.1.64" evidence="5"/>
<evidence type="ECO:0000256" key="1">
    <source>
        <dbReference type="ARBA" id="ARBA00022603"/>
    </source>
</evidence>
<feature type="binding site" evidence="5">
    <location>
        <position position="131"/>
    </location>
    <ligand>
        <name>S-adenosyl-L-methionine</name>
        <dbReference type="ChEBI" id="CHEBI:59789"/>
    </ligand>
</feature>
<keyword evidence="8" id="KW-1185">Reference proteome</keyword>
<accession>A0A2U2N5S7</accession>
<dbReference type="PANTHER" id="PTHR43464">
    <property type="entry name" value="METHYLTRANSFERASE"/>
    <property type="match status" value="1"/>
</dbReference>
<protein>
    <recommendedName>
        <fullName evidence="5">Ubiquinone biosynthesis O-methyltransferase</fullName>
    </recommendedName>
    <alternativeName>
        <fullName evidence="5">2-polyprenyl-6-hydroxyphenol methylase</fullName>
        <ecNumber evidence="5">2.1.1.222</ecNumber>
    </alternativeName>
    <alternativeName>
        <fullName evidence="5">3-demethylubiquinone 3-O-methyltransferase</fullName>
        <ecNumber evidence="5">2.1.1.64</ecNumber>
    </alternativeName>
</protein>
<feature type="binding site" evidence="5">
    <location>
        <position position="37"/>
    </location>
    <ligand>
        <name>S-adenosyl-L-methionine</name>
        <dbReference type="ChEBI" id="CHEBI:59789"/>
    </ligand>
</feature>
<evidence type="ECO:0000256" key="3">
    <source>
        <dbReference type="ARBA" id="ARBA00022688"/>
    </source>
</evidence>
<dbReference type="GO" id="GO:0061542">
    <property type="term" value="F:3-demethylubiquinol 3-O-methyltransferase activity"/>
    <property type="evidence" value="ECO:0007669"/>
    <property type="project" value="UniProtKB-UniRule"/>
</dbReference>
<feature type="binding site" evidence="5">
    <location>
        <position position="88"/>
    </location>
    <ligand>
        <name>S-adenosyl-L-methionine</name>
        <dbReference type="ChEBI" id="CHEBI:59789"/>
    </ligand>
</feature>
<sequence length="248" mass="26854">MTVSLDPQEAAYYERLAGLWWDAEGPFWPLHGLNRFRVGYIRDRLVEHFEREQGERPLAGLRAVDIGCGGGILSESLAALGAEVLGIDPVARNIAVAERHAEGSGLPVRYAATGAEALAASGERFDVVLNMEVVEHVAGLEGFMAACCALVRPGGAMFVATINRTPLAGITAIFGAEYILRWLPKGTHQYRKLRRPAEVEACLRDGGLHVAHRTGVAVSPLTRRFRYTRSLAVNYMMMAVRDGAPAGG</sequence>
<comment type="function">
    <text evidence="5">O-methyltransferase that catalyzes the 2 O-methylation steps in the ubiquinone biosynthetic pathway.</text>
</comment>
<comment type="similarity">
    <text evidence="5">Belongs to the methyltransferase superfamily. UbiG/COQ3 family.</text>
</comment>
<dbReference type="OrthoDB" id="9801538at2"/>
<evidence type="ECO:0000313" key="7">
    <source>
        <dbReference type="EMBL" id="PWG64329.1"/>
    </source>
</evidence>